<protein>
    <submittedName>
        <fullName evidence="1">Uncharacterized protein</fullName>
    </submittedName>
</protein>
<reference evidence="1 2" key="1">
    <citation type="submission" date="2020-08" db="EMBL/GenBank/DDBJ databases">
        <title>Genomic Encyclopedia of Type Strains, Phase IV (KMG-V): Genome sequencing to study the core and pangenomes of soil and plant-associated prokaryotes.</title>
        <authorList>
            <person name="Whitman W."/>
        </authorList>
    </citation>
    <scope>NUCLEOTIDE SEQUENCE [LARGE SCALE GENOMIC DNA]</scope>
    <source>
        <strain evidence="1 2">ANJLi2</strain>
    </source>
</reference>
<evidence type="ECO:0000313" key="2">
    <source>
        <dbReference type="Proteomes" id="UP000541583"/>
    </source>
</evidence>
<comment type="caution">
    <text evidence="1">The sequence shown here is derived from an EMBL/GenBank/DDBJ whole genome shotgun (WGS) entry which is preliminary data.</text>
</comment>
<dbReference type="EMBL" id="JACHCB010000005">
    <property type="protein sequence ID" value="MBB6109726.1"/>
    <property type="molecule type" value="Genomic_DNA"/>
</dbReference>
<proteinExistence type="predicted"/>
<keyword evidence="2" id="KW-1185">Reference proteome</keyword>
<name>A0ABR6PN72_9SPHI</name>
<dbReference type="RefSeq" id="WP_076373509.1">
    <property type="nucleotide sequence ID" value="NZ_FTMG01000005.1"/>
</dbReference>
<sequence>MQTIQQILKNTAVNGVISIDKALEVANKFDQERTATAELLKKCEKNVGMYLGEEINAHVANMTGQHFSAVDYHYEKPVGEQ</sequence>
<organism evidence="1 2">
    <name type="scientific">Mucilaginibacter lappiensis</name>
    <dbReference type="NCBI Taxonomy" id="354630"/>
    <lineage>
        <taxon>Bacteria</taxon>
        <taxon>Pseudomonadati</taxon>
        <taxon>Bacteroidota</taxon>
        <taxon>Sphingobacteriia</taxon>
        <taxon>Sphingobacteriales</taxon>
        <taxon>Sphingobacteriaceae</taxon>
        <taxon>Mucilaginibacter</taxon>
    </lineage>
</organism>
<gene>
    <name evidence="1" type="ORF">HDF23_002475</name>
</gene>
<evidence type="ECO:0000313" key="1">
    <source>
        <dbReference type="EMBL" id="MBB6109726.1"/>
    </source>
</evidence>
<accession>A0ABR6PN72</accession>
<dbReference type="Proteomes" id="UP000541583">
    <property type="component" value="Unassembled WGS sequence"/>
</dbReference>